<keyword evidence="4" id="KW-1185">Reference proteome</keyword>
<reference evidence="3 4" key="1">
    <citation type="submission" date="2016-10" db="EMBL/GenBank/DDBJ databases">
        <authorList>
            <person name="de Groot N.N."/>
        </authorList>
    </citation>
    <scope>NUCLEOTIDE SEQUENCE [LARGE SCALE GENOMIC DNA]</scope>
    <source>
        <strain evidence="3 4">DSM 18610</strain>
    </source>
</reference>
<dbReference type="GO" id="GO:0000160">
    <property type="term" value="P:phosphorelay signal transduction system"/>
    <property type="evidence" value="ECO:0007669"/>
    <property type="project" value="InterPro"/>
</dbReference>
<evidence type="ECO:0000313" key="3">
    <source>
        <dbReference type="EMBL" id="SES13287.1"/>
    </source>
</evidence>
<dbReference type="SMART" id="SM00448">
    <property type="entry name" value="REC"/>
    <property type="match status" value="1"/>
</dbReference>
<dbReference type="Proteomes" id="UP000199572">
    <property type="component" value="Unassembled WGS sequence"/>
</dbReference>
<keyword evidence="1" id="KW-0597">Phosphoprotein</keyword>
<evidence type="ECO:0000259" key="2">
    <source>
        <dbReference type="PROSITE" id="PS50110"/>
    </source>
</evidence>
<dbReference type="Pfam" id="PF00072">
    <property type="entry name" value="Response_reg"/>
    <property type="match status" value="1"/>
</dbReference>
<name>A0A1H9UW43_9SPHI</name>
<dbReference type="InterPro" id="IPR001789">
    <property type="entry name" value="Sig_transdc_resp-reg_receiver"/>
</dbReference>
<protein>
    <submittedName>
        <fullName evidence="3">Response regulator receiver domain-containing protein</fullName>
    </submittedName>
</protein>
<accession>A0A1H9UW43</accession>
<dbReference type="STRING" id="390241.SAMN04488023_13428"/>
<sequence length="140" mass="16291">MGHPRNLKLPHSCVIIDDDLIAINILKNYISKIDKLELNHYFSDAIEAMAAFRNYEKIDFLFLDIGMDVSGLDIARMLRDRVSYIVFTTAHSQYAIDAFSNGDGFLVKPIDFKKFERTIDEILYKNTKRKRTAIWNRAKN</sequence>
<dbReference type="OrthoDB" id="9787344at2"/>
<organism evidence="3 4">
    <name type="scientific">Pedobacter rhizosphaerae</name>
    <dbReference type="NCBI Taxonomy" id="390241"/>
    <lineage>
        <taxon>Bacteria</taxon>
        <taxon>Pseudomonadati</taxon>
        <taxon>Bacteroidota</taxon>
        <taxon>Sphingobacteriia</taxon>
        <taxon>Sphingobacteriales</taxon>
        <taxon>Sphingobacteriaceae</taxon>
        <taxon>Pedobacter</taxon>
    </lineage>
</organism>
<dbReference type="AlphaFoldDB" id="A0A1H9UW43"/>
<dbReference type="SUPFAM" id="SSF52172">
    <property type="entry name" value="CheY-like"/>
    <property type="match status" value="1"/>
</dbReference>
<dbReference type="PROSITE" id="PS50110">
    <property type="entry name" value="RESPONSE_REGULATORY"/>
    <property type="match status" value="1"/>
</dbReference>
<proteinExistence type="predicted"/>
<dbReference type="RefSeq" id="WP_090887817.1">
    <property type="nucleotide sequence ID" value="NZ_FOGG01000034.1"/>
</dbReference>
<evidence type="ECO:0000313" key="4">
    <source>
        <dbReference type="Proteomes" id="UP000199572"/>
    </source>
</evidence>
<dbReference type="EMBL" id="FOGG01000034">
    <property type="protein sequence ID" value="SES13287.1"/>
    <property type="molecule type" value="Genomic_DNA"/>
</dbReference>
<evidence type="ECO:0000256" key="1">
    <source>
        <dbReference type="PROSITE-ProRule" id="PRU00169"/>
    </source>
</evidence>
<dbReference type="Gene3D" id="3.40.50.2300">
    <property type="match status" value="1"/>
</dbReference>
<gene>
    <name evidence="3" type="ORF">SAMN04488023_13428</name>
</gene>
<feature type="domain" description="Response regulatory" evidence="2">
    <location>
        <begin position="12"/>
        <end position="123"/>
    </location>
</feature>
<feature type="modified residue" description="4-aspartylphosphate" evidence="1">
    <location>
        <position position="64"/>
    </location>
</feature>
<dbReference type="InterPro" id="IPR011006">
    <property type="entry name" value="CheY-like_superfamily"/>
</dbReference>